<dbReference type="Pfam" id="PF00668">
    <property type="entry name" value="Condensation"/>
    <property type="match status" value="1"/>
</dbReference>
<dbReference type="Pfam" id="PF13193">
    <property type="entry name" value="AMP-binding_C"/>
    <property type="match status" value="1"/>
</dbReference>
<dbReference type="EMBL" id="CP043473">
    <property type="protein sequence ID" value="QEL57747.1"/>
    <property type="molecule type" value="Genomic_DNA"/>
</dbReference>
<dbReference type="PROSITE" id="PS00455">
    <property type="entry name" value="AMP_BINDING"/>
    <property type="match status" value="1"/>
</dbReference>
<dbReference type="InterPro" id="IPR009081">
    <property type="entry name" value="PP-bd_ACP"/>
</dbReference>
<feature type="domain" description="Carrier" evidence="6">
    <location>
        <begin position="979"/>
        <end position="1059"/>
    </location>
</feature>
<dbReference type="InterPro" id="IPR036736">
    <property type="entry name" value="ACP-like_sf"/>
</dbReference>
<dbReference type="SUPFAM" id="SSF47336">
    <property type="entry name" value="ACP-like"/>
    <property type="match status" value="1"/>
</dbReference>
<dbReference type="InterPro" id="IPR020845">
    <property type="entry name" value="AMP-binding_CS"/>
</dbReference>
<dbReference type="InterPro" id="IPR023213">
    <property type="entry name" value="CAT-like_dom_sf"/>
</dbReference>
<evidence type="ECO:0000313" key="8">
    <source>
        <dbReference type="Proteomes" id="UP000322079"/>
    </source>
</evidence>
<dbReference type="InterPro" id="IPR042099">
    <property type="entry name" value="ANL_N_sf"/>
</dbReference>
<comment type="cofactor">
    <cofactor evidence="1">
        <name>pantetheine 4'-phosphate</name>
        <dbReference type="ChEBI" id="CHEBI:47942"/>
    </cofactor>
</comment>
<dbReference type="PANTHER" id="PTHR45527:SF10">
    <property type="entry name" value="PYOCHELIN SYNTHASE PCHF"/>
    <property type="match status" value="1"/>
</dbReference>
<sequence>MQRDDEAFALTDIQYAYLIGRNPGLELGGIASAFYQEWEVEALDLARLEHALASTVERHAALRTAIRDGGEQAVAVAAPSCRIALTDTRAWDEAARTRHLDAERQRMRHTMLPLNQASPFEIRASLLEGGVTRLHLLFDLMFLDLRSVRIIMRDWWRAYSGQPQAALPAQASFAGYRAAEAARQAGPWGARDRQYWLSRLDAMSAAPELPLDTSPEHLTPPLTVRASRELSADKLAALRGVAASRGLTAESLMLGAYVETLRQWSKQQAFTLTLTTFGRRPHFDGVADIAGNFLQPLLLPITAEAGESFAERLAKVQTDLLCHRWHAGYSGIQLLREQARQQGQRVSGSPVVFSNMLDADLNELVEEGGWPGARMVYERNQTPQVWLENQLTRDGDILRVNWNHVDGLFPAGMVEDMLDCYMALLARCLGDEGVWTTRGAVTALPAADLAERECANATETPLPLALLHELVLQRARSQADAVAVQQGDASMSFGELARRAGAIAQAIRSQTEVKPGEMIAVSLPQGPELIAAILGALIAGGAYVAIDPTLPAERRQSLLRRCAARALLSRGDIHPQETHAALPRIDVERVPAGEAWPEAASLQSLDDLAYVIFTSGSTGEPKGVMISHRNAANTVLDINRRFGVSRDDAVFSVAPAGFDLSVYDYFGVLAAGGRVVFQDVAGASDPQAWCQTLIQHRVTIWNSVPAPVKALADRCGDALAQTALRLVLMSGDWIPIDLPGRIRECLPAVEVVSLGGATEGSIWSICHPIERVDPSWSSIPYGKPLANQRFHVLNDWLAPCPKWVTGELYIAGCGVAQGYLADAEKTAQRFIVDPRSGERLYKTGDLGRYLDDGVIEILGREDNQVKINGYRVELGEVEACLLEHPEANHVVLDAPRHAKTGQRHLVAYVAAKTPPQGDAGWQKLLDGLRELASKQLPSYMVPSYLVPVDEMPLTANGKINRAALPQPWQERDEAEAGAEPAGELENELLALWRKQLRHEDFGVTDGFFDIGGDSLHAVGLLSALRDRYALTPEREQDVIEGLFMNASIRDFAKLLDGLAVVAEEA</sequence>
<keyword evidence="8" id="KW-1185">Reference proteome</keyword>
<dbReference type="SUPFAM" id="SSF52777">
    <property type="entry name" value="CoA-dependent acyltransferases"/>
    <property type="match status" value="2"/>
</dbReference>
<dbReference type="GO" id="GO:0043041">
    <property type="term" value="P:amino acid activation for nonribosomal peptide biosynthetic process"/>
    <property type="evidence" value="ECO:0007669"/>
    <property type="project" value="TreeGrafter"/>
</dbReference>
<evidence type="ECO:0000256" key="4">
    <source>
        <dbReference type="ARBA" id="ARBA00022553"/>
    </source>
</evidence>
<dbReference type="InterPro" id="IPR001242">
    <property type="entry name" value="Condensation_dom"/>
</dbReference>
<dbReference type="InterPro" id="IPR025110">
    <property type="entry name" value="AMP-bd_C"/>
</dbReference>
<evidence type="ECO:0000256" key="5">
    <source>
        <dbReference type="ARBA" id="ARBA00022598"/>
    </source>
</evidence>
<dbReference type="GO" id="GO:0031177">
    <property type="term" value="F:phosphopantetheine binding"/>
    <property type="evidence" value="ECO:0007669"/>
    <property type="project" value="TreeGrafter"/>
</dbReference>
<dbReference type="PROSITE" id="PS00012">
    <property type="entry name" value="PHOSPHOPANTETHEINE"/>
    <property type="match status" value="1"/>
</dbReference>
<dbReference type="AlphaFoldDB" id="A0A5C1DNR0"/>
<dbReference type="CDD" id="cd19535">
    <property type="entry name" value="Cyc_NRPS"/>
    <property type="match status" value="1"/>
</dbReference>
<organism evidence="7 8">
    <name type="scientific">Chromobacterium paludis</name>
    <dbReference type="NCBI Taxonomy" id="2605945"/>
    <lineage>
        <taxon>Bacteria</taxon>
        <taxon>Pseudomonadati</taxon>
        <taxon>Pseudomonadota</taxon>
        <taxon>Betaproteobacteria</taxon>
        <taxon>Neisseriales</taxon>
        <taxon>Chromobacteriaceae</taxon>
        <taxon>Chromobacterium</taxon>
    </lineage>
</organism>
<comment type="pathway">
    <text evidence="2">Siderophore biosynthesis.</text>
</comment>
<dbReference type="Proteomes" id="UP000322079">
    <property type="component" value="Chromosome"/>
</dbReference>
<dbReference type="Pfam" id="PF00550">
    <property type="entry name" value="PP-binding"/>
    <property type="match status" value="1"/>
</dbReference>
<dbReference type="InterPro" id="IPR006162">
    <property type="entry name" value="Ppantetheine_attach_site"/>
</dbReference>
<dbReference type="KEGG" id="chrm:FYK34_00150"/>
<keyword evidence="3" id="KW-0596">Phosphopantetheine</keyword>
<dbReference type="InterPro" id="IPR020459">
    <property type="entry name" value="AMP-binding"/>
</dbReference>
<dbReference type="PROSITE" id="PS50075">
    <property type="entry name" value="CARRIER"/>
    <property type="match status" value="1"/>
</dbReference>
<evidence type="ECO:0000256" key="1">
    <source>
        <dbReference type="ARBA" id="ARBA00001957"/>
    </source>
</evidence>
<keyword evidence="5" id="KW-0436">Ligase</keyword>
<name>A0A5C1DNR0_9NEIS</name>
<evidence type="ECO:0000256" key="2">
    <source>
        <dbReference type="ARBA" id="ARBA00004924"/>
    </source>
</evidence>
<protein>
    <submittedName>
        <fullName evidence="7">Amino acid adenylation domain-containing protein</fullName>
    </submittedName>
</protein>
<evidence type="ECO:0000256" key="3">
    <source>
        <dbReference type="ARBA" id="ARBA00022450"/>
    </source>
</evidence>
<keyword evidence="4" id="KW-0597">Phosphoprotein</keyword>
<dbReference type="Gene3D" id="3.30.559.10">
    <property type="entry name" value="Chloramphenicol acetyltransferase-like domain"/>
    <property type="match status" value="1"/>
</dbReference>
<accession>A0A5C1DNR0</accession>
<evidence type="ECO:0000313" key="7">
    <source>
        <dbReference type="EMBL" id="QEL57747.1"/>
    </source>
</evidence>
<proteinExistence type="predicted"/>
<dbReference type="GO" id="GO:0005737">
    <property type="term" value="C:cytoplasm"/>
    <property type="evidence" value="ECO:0007669"/>
    <property type="project" value="TreeGrafter"/>
</dbReference>
<gene>
    <name evidence="7" type="ORF">FYK34_00150</name>
</gene>
<dbReference type="PRINTS" id="PR00154">
    <property type="entry name" value="AMPBINDING"/>
</dbReference>
<dbReference type="GO" id="GO:0044550">
    <property type="term" value="P:secondary metabolite biosynthetic process"/>
    <property type="evidence" value="ECO:0007669"/>
    <property type="project" value="TreeGrafter"/>
</dbReference>
<dbReference type="Gene3D" id="1.10.1200.10">
    <property type="entry name" value="ACP-like"/>
    <property type="match status" value="1"/>
</dbReference>
<dbReference type="Pfam" id="PF00501">
    <property type="entry name" value="AMP-binding"/>
    <property type="match status" value="1"/>
</dbReference>
<dbReference type="Gene3D" id="3.30.559.30">
    <property type="entry name" value="Nonribosomal peptide synthetase, condensation domain"/>
    <property type="match status" value="1"/>
</dbReference>
<dbReference type="InterPro" id="IPR057737">
    <property type="entry name" value="Condensation_MtbB-like"/>
</dbReference>
<dbReference type="InterPro" id="IPR045851">
    <property type="entry name" value="AMP-bd_C_sf"/>
</dbReference>
<dbReference type="Gene3D" id="3.40.50.12780">
    <property type="entry name" value="N-terminal domain of ligase-like"/>
    <property type="match status" value="1"/>
</dbReference>
<dbReference type="InterPro" id="IPR000873">
    <property type="entry name" value="AMP-dep_synth/lig_dom"/>
</dbReference>
<dbReference type="InterPro" id="IPR010071">
    <property type="entry name" value="AA_adenyl_dom"/>
</dbReference>
<dbReference type="NCBIfam" id="TIGR01733">
    <property type="entry name" value="AA-adenyl-dom"/>
    <property type="match status" value="1"/>
</dbReference>
<dbReference type="GO" id="GO:0016874">
    <property type="term" value="F:ligase activity"/>
    <property type="evidence" value="ECO:0007669"/>
    <property type="project" value="UniProtKB-KW"/>
</dbReference>
<evidence type="ECO:0000259" key="6">
    <source>
        <dbReference type="PROSITE" id="PS50075"/>
    </source>
</evidence>
<dbReference type="Gene3D" id="3.30.300.30">
    <property type="match status" value="1"/>
</dbReference>
<reference evidence="7 8" key="1">
    <citation type="submission" date="2019-08" db="EMBL/GenBank/DDBJ databases">
        <title>Chromobacterium paludis, a novel bacterium isolated from a Maryland marsh pond.</title>
        <authorList>
            <person name="Blackburn M.B."/>
            <person name="Gundersen-Rindal D.E."/>
        </authorList>
    </citation>
    <scope>NUCLEOTIDE SEQUENCE [LARGE SCALE GENOMIC DNA]</scope>
    <source>
        <strain evidence="8">IIBBL 257-1</strain>
    </source>
</reference>
<dbReference type="SUPFAM" id="SSF56801">
    <property type="entry name" value="Acetyl-CoA synthetase-like"/>
    <property type="match status" value="1"/>
</dbReference>
<dbReference type="PANTHER" id="PTHR45527">
    <property type="entry name" value="NONRIBOSOMAL PEPTIDE SYNTHETASE"/>
    <property type="match status" value="1"/>
</dbReference>